<keyword evidence="7" id="KW-0472">Membrane</keyword>
<evidence type="ECO:0000256" key="2">
    <source>
        <dbReference type="ARBA" id="ARBA00022723"/>
    </source>
</evidence>
<dbReference type="GO" id="GO:0005509">
    <property type="term" value="F:calcium ion binding"/>
    <property type="evidence" value="ECO:0007669"/>
    <property type="project" value="InterPro"/>
</dbReference>
<dbReference type="InterPro" id="IPR036258">
    <property type="entry name" value="Apyrase_sf"/>
</dbReference>
<dbReference type="AlphaFoldDB" id="A0AAF3FJ15"/>
<evidence type="ECO:0000256" key="3">
    <source>
        <dbReference type="ARBA" id="ARBA00022801"/>
    </source>
</evidence>
<keyword evidence="4 6" id="KW-0106">Calcium</keyword>
<organism evidence="8 9">
    <name type="scientific">Mesorhabditis belari</name>
    <dbReference type="NCBI Taxonomy" id="2138241"/>
    <lineage>
        <taxon>Eukaryota</taxon>
        <taxon>Metazoa</taxon>
        <taxon>Ecdysozoa</taxon>
        <taxon>Nematoda</taxon>
        <taxon>Chromadorea</taxon>
        <taxon>Rhabditida</taxon>
        <taxon>Rhabditina</taxon>
        <taxon>Rhabditomorpha</taxon>
        <taxon>Rhabditoidea</taxon>
        <taxon>Rhabditidae</taxon>
        <taxon>Mesorhabditinae</taxon>
        <taxon>Mesorhabditis</taxon>
    </lineage>
</organism>
<feature type="binding site" evidence="6">
    <location>
        <position position="127"/>
    </location>
    <ligand>
        <name>Ca(2+)</name>
        <dbReference type="ChEBI" id="CHEBI:29108"/>
    </ligand>
</feature>
<keyword evidence="8" id="KW-1185">Reference proteome</keyword>
<sequence length="363" mass="41333">MSFLEILLSTRAWALLGVVILLLLITFVQLSWHLQDLKDFQTVLDQRPLSPPIRTPDGFEYKIAVVTDLDTFSKMQDDAQMWRSYLKTGSLKLSDDWLKASVTWNDGKSTELKSKFSVGGRGMELSDLVVFDRKLLTIDDRTGIVYQIKGNSMIPFVILGNGPGNVSDPLKGEWMTVKDEYLYVGGLGKEWTSVKGEFINDFPMWVKQIDRFGRVIHHNWASVYRKVRESVGIKSPGYMIHEAVQWSKVHRKWFFLPRRASNESYDDTKDELRGTNMLITLDEEFENPRMVRVGKTTPKSYKGFSAFQFVPGTEDLIIAAVKSEEKEAQPVGSHLTIFNVGGAVILEDQKIDGPYKFEGIAFI</sequence>
<dbReference type="WBParaSite" id="MBELARI_LOCUS7036">
    <property type="protein sequence ID" value="MBELARI_LOCUS7036"/>
    <property type="gene ID" value="MBELARI_LOCUS7036"/>
</dbReference>
<keyword evidence="3" id="KW-0378">Hydrolase</keyword>
<dbReference type="SUPFAM" id="SSF101887">
    <property type="entry name" value="Apyrase"/>
    <property type="match status" value="1"/>
</dbReference>
<evidence type="ECO:0000256" key="4">
    <source>
        <dbReference type="ARBA" id="ARBA00022837"/>
    </source>
</evidence>
<feature type="binding site" evidence="6">
    <location>
        <position position="126"/>
    </location>
    <ligand>
        <name>Ca(2+)</name>
        <dbReference type="ChEBI" id="CHEBI:29108"/>
    </ligand>
</feature>
<dbReference type="PANTHER" id="PTHR13023">
    <property type="entry name" value="APYRASE"/>
    <property type="match status" value="1"/>
</dbReference>
<dbReference type="PANTHER" id="PTHR13023:SF3">
    <property type="entry name" value="SOLUBLE CALCIUM-ACTIVATED NUCLEOTIDASE 1"/>
    <property type="match status" value="1"/>
</dbReference>
<keyword evidence="2 6" id="KW-0479">Metal-binding</keyword>
<comment type="similarity">
    <text evidence="5">Belongs to the apyrase family.</text>
</comment>
<feature type="binding site" evidence="6">
    <location>
        <position position="305"/>
    </location>
    <ligand>
        <name>Ca(2+)</name>
        <dbReference type="ChEBI" id="CHEBI:29108"/>
    </ligand>
</feature>
<comment type="cofactor">
    <cofactor evidence="1 6">
        <name>Ca(2+)</name>
        <dbReference type="ChEBI" id="CHEBI:29108"/>
    </cofactor>
</comment>
<proteinExistence type="inferred from homology"/>
<dbReference type="GO" id="GO:0030166">
    <property type="term" value="P:proteoglycan biosynthetic process"/>
    <property type="evidence" value="ECO:0007669"/>
    <property type="project" value="TreeGrafter"/>
</dbReference>
<accession>A0AAF3FJ15</accession>
<feature type="binding site" evidence="6">
    <location>
        <position position="242"/>
    </location>
    <ligand>
        <name>Ca(2+)</name>
        <dbReference type="ChEBI" id="CHEBI:29108"/>
    </ligand>
</feature>
<keyword evidence="7" id="KW-0812">Transmembrane</keyword>
<evidence type="ECO:0000256" key="6">
    <source>
        <dbReference type="PIRSR" id="PIRSR609283-1"/>
    </source>
</evidence>
<dbReference type="FunFam" id="2.120.10.100:FF:000001">
    <property type="entry name" value="Soluble calcium-activated nucleotidase 1"/>
    <property type="match status" value="1"/>
</dbReference>
<dbReference type="Proteomes" id="UP000887575">
    <property type="component" value="Unassembled WGS sequence"/>
</dbReference>
<evidence type="ECO:0000256" key="1">
    <source>
        <dbReference type="ARBA" id="ARBA00001913"/>
    </source>
</evidence>
<dbReference type="GO" id="GO:0045134">
    <property type="term" value="F:UDP phosphatase activity"/>
    <property type="evidence" value="ECO:0007669"/>
    <property type="project" value="TreeGrafter"/>
</dbReference>
<protein>
    <recommendedName>
        <fullName evidence="10">Apyrase</fullName>
    </recommendedName>
</protein>
<evidence type="ECO:0000256" key="7">
    <source>
        <dbReference type="SAM" id="Phobius"/>
    </source>
</evidence>
<reference evidence="9" key="1">
    <citation type="submission" date="2024-02" db="UniProtKB">
        <authorList>
            <consortium name="WormBaseParasite"/>
        </authorList>
    </citation>
    <scope>IDENTIFICATION</scope>
</reference>
<keyword evidence="7" id="KW-1133">Transmembrane helix</keyword>
<evidence type="ECO:0000313" key="8">
    <source>
        <dbReference type="Proteomes" id="UP000887575"/>
    </source>
</evidence>
<dbReference type="GO" id="GO:0004382">
    <property type="term" value="F:GDP phosphatase activity"/>
    <property type="evidence" value="ECO:0007669"/>
    <property type="project" value="TreeGrafter"/>
</dbReference>
<evidence type="ECO:0008006" key="10">
    <source>
        <dbReference type="Google" id="ProtNLM"/>
    </source>
</evidence>
<dbReference type="Pfam" id="PF06079">
    <property type="entry name" value="Apyrase"/>
    <property type="match status" value="1"/>
</dbReference>
<name>A0AAF3FJ15_9BILA</name>
<dbReference type="InterPro" id="IPR009283">
    <property type="entry name" value="Apyrase"/>
</dbReference>
<feature type="binding site" evidence="6">
    <location>
        <position position="173"/>
    </location>
    <ligand>
        <name>Ca(2+)</name>
        <dbReference type="ChEBI" id="CHEBI:29108"/>
    </ligand>
</feature>
<feature type="binding site" evidence="6">
    <location>
        <position position="358"/>
    </location>
    <ligand>
        <name>Ca(2+)</name>
        <dbReference type="ChEBI" id="CHEBI:29108"/>
    </ligand>
</feature>
<evidence type="ECO:0000313" key="9">
    <source>
        <dbReference type="WBParaSite" id="MBELARI_LOCUS7036"/>
    </source>
</evidence>
<evidence type="ECO:0000256" key="5">
    <source>
        <dbReference type="ARBA" id="ARBA00025738"/>
    </source>
</evidence>
<dbReference type="Gene3D" id="2.120.10.100">
    <property type="entry name" value="Apyrase"/>
    <property type="match status" value="1"/>
</dbReference>
<feature type="transmembrane region" description="Helical" evidence="7">
    <location>
        <begin position="12"/>
        <end position="32"/>
    </location>
</feature>